<keyword evidence="5" id="KW-0963">Cytoplasm</keyword>
<comment type="subcellular location">
    <subcellularLocation>
        <location evidence="5">Cytoplasm</location>
    </subcellularLocation>
</comment>
<dbReference type="UniPathway" id="UPA00241">
    <property type="reaction ID" value="UER00356"/>
</dbReference>
<dbReference type="GO" id="GO:0004140">
    <property type="term" value="F:dephospho-CoA kinase activity"/>
    <property type="evidence" value="ECO:0007669"/>
    <property type="project" value="UniProtKB-UniRule"/>
</dbReference>
<dbReference type="PROSITE" id="PS51219">
    <property type="entry name" value="DPCK"/>
    <property type="match status" value="1"/>
</dbReference>
<keyword evidence="2 5" id="KW-0547">Nucleotide-binding</keyword>
<evidence type="ECO:0000256" key="3">
    <source>
        <dbReference type="ARBA" id="ARBA00022840"/>
    </source>
</evidence>
<dbReference type="InterPro" id="IPR027417">
    <property type="entry name" value="P-loop_NTPase"/>
</dbReference>
<sequence length="202" mass="22584">MTEAQFVVGLTGGIGSGKTTVSDLFATRQIVVVDADLVAREVVEPGEPLLDTLADTFGTDILHPNGRLNRAALRQLVFSDSSKKEQLNQLMHPAIRARLLSQLEEARSPYVILSAPLLFENQLDTYCLRTLVVDVPESVQIERTMQRDDVDLAQVQAIMQAQWSRQQRLDKATEVIDNSLPIDTLDARVEALHQFYLQLSEQ</sequence>
<evidence type="ECO:0000256" key="2">
    <source>
        <dbReference type="ARBA" id="ARBA00022741"/>
    </source>
</evidence>
<dbReference type="AlphaFoldDB" id="A0A432X7R5"/>
<dbReference type="CDD" id="cd02022">
    <property type="entry name" value="DPCK"/>
    <property type="match status" value="1"/>
</dbReference>
<dbReference type="NCBIfam" id="TIGR00152">
    <property type="entry name" value="dephospho-CoA kinase"/>
    <property type="match status" value="1"/>
</dbReference>
<dbReference type="EMBL" id="PIPQ01000002">
    <property type="protein sequence ID" value="RUO42898.1"/>
    <property type="molecule type" value="Genomic_DNA"/>
</dbReference>
<comment type="similarity">
    <text evidence="1 5">Belongs to the CoaE family.</text>
</comment>
<keyword evidence="3 5" id="KW-0067">ATP-binding</keyword>
<dbReference type="OrthoDB" id="9812943at2"/>
<dbReference type="Proteomes" id="UP000286976">
    <property type="component" value="Unassembled WGS sequence"/>
</dbReference>
<keyword evidence="5 7" id="KW-0418">Kinase</keyword>
<evidence type="ECO:0000256" key="5">
    <source>
        <dbReference type="HAMAP-Rule" id="MF_00376"/>
    </source>
</evidence>
<dbReference type="HAMAP" id="MF_00376">
    <property type="entry name" value="Dephospho_CoA_kinase"/>
    <property type="match status" value="1"/>
</dbReference>
<dbReference type="GO" id="GO:0005737">
    <property type="term" value="C:cytoplasm"/>
    <property type="evidence" value="ECO:0007669"/>
    <property type="project" value="UniProtKB-SubCell"/>
</dbReference>
<keyword evidence="4 5" id="KW-0173">Coenzyme A biosynthesis</keyword>
<comment type="catalytic activity">
    <reaction evidence="5">
        <text>3'-dephospho-CoA + ATP = ADP + CoA + H(+)</text>
        <dbReference type="Rhea" id="RHEA:18245"/>
        <dbReference type="ChEBI" id="CHEBI:15378"/>
        <dbReference type="ChEBI" id="CHEBI:30616"/>
        <dbReference type="ChEBI" id="CHEBI:57287"/>
        <dbReference type="ChEBI" id="CHEBI:57328"/>
        <dbReference type="ChEBI" id="CHEBI:456216"/>
        <dbReference type="EC" id="2.7.1.24"/>
    </reaction>
</comment>
<evidence type="ECO:0000256" key="1">
    <source>
        <dbReference type="ARBA" id="ARBA00009018"/>
    </source>
</evidence>
<keyword evidence="5" id="KW-0808">Transferase</keyword>
<dbReference type="GO" id="GO:0005524">
    <property type="term" value="F:ATP binding"/>
    <property type="evidence" value="ECO:0007669"/>
    <property type="project" value="UniProtKB-UniRule"/>
</dbReference>
<evidence type="ECO:0000256" key="6">
    <source>
        <dbReference type="NCBIfam" id="TIGR00152"/>
    </source>
</evidence>
<dbReference type="SUPFAM" id="SSF52540">
    <property type="entry name" value="P-loop containing nucleoside triphosphate hydrolases"/>
    <property type="match status" value="1"/>
</dbReference>
<dbReference type="PANTHER" id="PTHR10695:SF46">
    <property type="entry name" value="BIFUNCTIONAL COENZYME A SYNTHASE-RELATED"/>
    <property type="match status" value="1"/>
</dbReference>
<keyword evidence="8" id="KW-1185">Reference proteome</keyword>
<dbReference type="InterPro" id="IPR001977">
    <property type="entry name" value="Depp_CoAkinase"/>
</dbReference>
<protein>
    <recommendedName>
        <fullName evidence="5 6">Dephospho-CoA kinase</fullName>
        <ecNumber evidence="5 6">2.7.1.24</ecNumber>
    </recommendedName>
    <alternativeName>
        <fullName evidence="5">Dephosphocoenzyme A kinase</fullName>
    </alternativeName>
</protein>
<feature type="binding site" evidence="5">
    <location>
        <begin position="15"/>
        <end position="20"/>
    </location>
    <ligand>
        <name>ATP</name>
        <dbReference type="ChEBI" id="CHEBI:30616"/>
    </ligand>
</feature>
<reference evidence="7 8" key="1">
    <citation type="journal article" date="2011" name="Front. Microbiol.">
        <title>Genomic signatures of strain selection and enhancement in Bacillus atrophaeus var. globigii, a historical biowarfare simulant.</title>
        <authorList>
            <person name="Gibbons H.S."/>
            <person name="Broomall S.M."/>
            <person name="McNew L.A."/>
            <person name="Daligault H."/>
            <person name="Chapman C."/>
            <person name="Bruce D."/>
            <person name="Karavis M."/>
            <person name="Krepps M."/>
            <person name="McGregor P.A."/>
            <person name="Hong C."/>
            <person name="Park K.H."/>
            <person name="Akmal A."/>
            <person name="Feldman A."/>
            <person name="Lin J.S."/>
            <person name="Chang W.E."/>
            <person name="Higgs B.W."/>
            <person name="Demirev P."/>
            <person name="Lindquist J."/>
            <person name="Liem A."/>
            <person name="Fochler E."/>
            <person name="Read T.D."/>
            <person name="Tapia R."/>
            <person name="Johnson S."/>
            <person name="Bishop-Lilly K.A."/>
            <person name="Detter C."/>
            <person name="Han C."/>
            <person name="Sozhamannan S."/>
            <person name="Rosenzweig C.N."/>
            <person name="Skowronski E.W."/>
        </authorList>
    </citation>
    <scope>NUCLEOTIDE SEQUENCE [LARGE SCALE GENOMIC DNA]</scope>
    <source>
        <strain evidence="7 8">AIT1</strain>
    </source>
</reference>
<evidence type="ECO:0000256" key="4">
    <source>
        <dbReference type="ARBA" id="ARBA00022993"/>
    </source>
</evidence>
<dbReference type="PANTHER" id="PTHR10695">
    <property type="entry name" value="DEPHOSPHO-COA KINASE-RELATED"/>
    <property type="match status" value="1"/>
</dbReference>
<organism evidence="7 8">
    <name type="scientific">Aliidiomarina taiwanensis</name>
    <dbReference type="NCBI Taxonomy" id="946228"/>
    <lineage>
        <taxon>Bacteria</taxon>
        <taxon>Pseudomonadati</taxon>
        <taxon>Pseudomonadota</taxon>
        <taxon>Gammaproteobacteria</taxon>
        <taxon>Alteromonadales</taxon>
        <taxon>Idiomarinaceae</taxon>
        <taxon>Aliidiomarina</taxon>
    </lineage>
</organism>
<dbReference type="Gene3D" id="3.40.50.300">
    <property type="entry name" value="P-loop containing nucleotide triphosphate hydrolases"/>
    <property type="match status" value="1"/>
</dbReference>
<comment type="function">
    <text evidence="5">Catalyzes the phosphorylation of the 3'-hydroxyl group of dephosphocoenzyme A to form coenzyme A.</text>
</comment>
<evidence type="ECO:0000313" key="7">
    <source>
        <dbReference type="EMBL" id="RUO42898.1"/>
    </source>
</evidence>
<dbReference type="EC" id="2.7.1.24" evidence="5 6"/>
<proteinExistence type="inferred from homology"/>
<accession>A0A432X7R5</accession>
<dbReference type="RefSeq" id="WP_126757113.1">
    <property type="nucleotide sequence ID" value="NZ_PIPQ01000002.1"/>
</dbReference>
<comment type="caution">
    <text evidence="7">The sequence shown here is derived from an EMBL/GenBank/DDBJ whole genome shotgun (WGS) entry which is preliminary data.</text>
</comment>
<name>A0A432X7R5_9GAMM</name>
<evidence type="ECO:0000313" key="8">
    <source>
        <dbReference type="Proteomes" id="UP000286976"/>
    </source>
</evidence>
<comment type="pathway">
    <text evidence="5">Cofactor biosynthesis; coenzyme A biosynthesis; CoA from (R)-pantothenate: step 5/5.</text>
</comment>
<dbReference type="GO" id="GO:0015937">
    <property type="term" value="P:coenzyme A biosynthetic process"/>
    <property type="evidence" value="ECO:0007669"/>
    <property type="project" value="UniProtKB-UniRule"/>
</dbReference>
<gene>
    <name evidence="5" type="primary">coaE</name>
    <name evidence="7" type="ORF">CWE15_05720</name>
</gene>
<dbReference type="Pfam" id="PF01121">
    <property type="entry name" value="CoaE"/>
    <property type="match status" value="1"/>
</dbReference>